<keyword evidence="3 5" id="KW-1015">Disulfide bond</keyword>
<keyword evidence="2" id="KW-0677">Repeat</keyword>
<evidence type="ECO:0000256" key="2">
    <source>
        <dbReference type="ARBA" id="ARBA00022737"/>
    </source>
</evidence>
<evidence type="ECO:0000256" key="1">
    <source>
        <dbReference type="ARBA" id="ARBA00022659"/>
    </source>
</evidence>
<feature type="domain" description="Sushi" evidence="6">
    <location>
        <begin position="135"/>
        <end position="195"/>
    </location>
</feature>
<reference evidence="7 8" key="1">
    <citation type="submission" date="2021-06" db="EMBL/GenBank/DDBJ databases">
        <title>Caerostris darwini draft genome.</title>
        <authorList>
            <person name="Kono N."/>
            <person name="Arakawa K."/>
        </authorList>
    </citation>
    <scope>NUCLEOTIDE SEQUENCE [LARGE SCALE GENOMIC DNA]</scope>
</reference>
<gene>
    <name evidence="7" type="primary">Sele</name>
    <name evidence="7" type="ORF">CDAR_475721</name>
</gene>
<dbReference type="InterPro" id="IPR035976">
    <property type="entry name" value="Sushi/SCR/CCP_sf"/>
</dbReference>
<dbReference type="InterPro" id="IPR000436">
    <property type="entry name" value="Sushi_SCR_CCP_dom"/>
</dbReference>
<feature type="domain" description="Sushi" evidence="6">
    <location>
        <begin position="381"/>
        <end position="440"/>
    </location>
</feature>
<dbReference type="InterPro" id="IPR050350">
    <property type="entry name" value="Compl-Cell_Adhes-Reg"/>
</dbReference>
<dbReference type="EMBL" id="BPLQ01002493">
    <property type="protein sequence ID" value="GIX93387.1"/>
    <property type="molecule type" value="Genomic_DNA"/>
</dbReference>
<feature type="disulfide bond" evidence="5">
    <location>
        <begin position="351"/>
        <end position="378"/>
    </location>
</feature>
<feature type="disulfide bond" evidence="5">
    <location>
        <begin position="137"/>
        <end position="180"/>
    </location>
</feature>
<evidence type="ECO:0000256" key="3">
    <source>
        <dbReference type="ARBA" id="ARBA00023157"/>
    </source>
</evidence>
<evidence type="ECO:0000256" key="4">
    <source>
        <dbReference type="ARBA" id="ARBA00023180"/>
    </source>
</evidence>
<feature type="domain" description="Sushi" evidence="6">
    <location>
        <begin position="322"/>
        <end position="380"/>
    </location>
</feature>
<evidence type="ECO:0000256" key="5">
    <source>
        <dbReference type="PROSITE-ProRule" id="PRU00302"/>
    </source>
</evidence>
<dbReference type="CDD" id="cd00033">
    <property type="entry name" value="CCP"/>
    <property type="match status" value="7"/>
</dbReference>
<accession>A0AAV4PE75</accession>
<feature type="disulfide bond" evidence="5">
    <location>
        <begin position="411"/>
        <end position="438"/>
    </location>
</feature>
<feature type="domain" description="Sushi" evidence="6">
    <location>
        <begin position="262"/>
        <end position="321"/>
    </location>
</feature>
<evidence type="ECO:0000313" key="7">
    <source>
        <dbReference type="EMBL" id="GIX93387.1"/>
    </source>
</evidence>
<feature type="disulfide bond" evidence="5">
    <location>
        <begin position="292"/>
        <end position="319"/>
    </location>
</feature>
<dbReference type="AlphaFoldDB" id="A0AAV4PE75"/>
<dbReference type="Proteomes" id="UP001054837">
    <property type="component" value="Unassembled WGS sequence"/>
</dbReference>
<keyword evidence="4" id="KW-0325">Glycoprotein</keyword>
<dbReference type="SUPFAM" id="SSF57535">
    <property type="entry name" value="Complement control module/SCR domain"/>
    <property type="match status" value="7"/>
</dbReference>
<name>A0AAV4PE75_9ARAC</name>
<feature type="domain" description="Sushi" evidence="6">
    <location>
        <begin position="199"/>
        <end position="255"/>
    </location>
</feature>
<keyword evidence="8" id="KW-1185">Reference proteome</keyword>
<protein>
    <submittedName>
        <fullName evidence="7">E-selectin</fullName>
    </submittedName>
</protein>
<dbReference type="SMART" id="SM00032">
    <property type="entry name" value="CCP"/>
    <property type="match status" value="7"/>
</dbReference>
<feature type="domain" description="Sushi" evidence="6">
    <location>
        <begin position="43"/>
        <end position="101"/>
    </location>
</feature>
<comment type="caution">
    <text evidence="7">The sequence shown here is derived from an EMBL/GenBank/DDBJ whole genome shotgun (WGS) entry which is preliminary data.</text>
</comment>
<dbReference type="PANTHER" id="PTHR19325">
    <property type="entry name" value="COMPLEMENT COMPONENT-RELATED SUSHI DOMAIN-CONTAINING"/>
    <property type="match status" value="1"/>
</dbReference>
<proteinExistence type="predicted"/>
<comment type="caution">
    <text evidence="5">Lacks conserved residue(s) required for the propagation of feature annotation.</text>
</comment>
<dbReference type="PANTHER" id="PTHR19325:SF567">
    <property type="entry name" value="SUSHI, VON WILLEBRAND FACTOR TYPE A, EGF AND PENTRAXIN DOMAIN-CONTAINING PROTEIN 1-LIKE"/>
    <property type="match status" value="1"/>
</dbReference>
<sequence>MWSALSLVSPQLNTDGSGWPRSQLGDFAADLCKRIHRLNVMFSGCPQLQKPWNGQAIGPCDTYVGAQCQFECRSPYKIVGSPFRVCRSDGTWSGQSPACELELGCTNCNGCPNNNCGGCPNNNCGGCPNNNCGGTTCPALFAPDNGHVEGQCNPGVAGQSCYIVCNGGYALQGGQSRLTCLTSGAWSSYTPYCRRTSGAICQFFNIPNGEADCVVEGGLTACSVTCNPGYMLVGSSLVTCSSSGSWNEQIPTCRRSTPEVTNICPTLNAPEGGRLVGSCTAANSGDTCQLVCISGYRPTDTRVLICQTNGQWSNSLPRCTSNGCPNIQVPNAALSGACSPGVAGQSCTITCQAGYTLTGTATLVCQSSGQWSSPSPTCTVRSCPALPNPVNGGHSGSCSPGVVGQSCTFYCNAGYSLVGSPNLVCGSNGQWSGSPPQCAAPTGCPGLNPPANGAVSGSCQQVAVGQACSFSCQAGYTLSGQATLFCQAGGGGLLELPHAIEQVVLVVPV</sequence>
<keyword evidence="1 5" id="KW-0768">Sushi</keyword>
<dbReference type="Pfam" id="PF00084">
    <property type="entry name" value="Sushi"/>
    <property type="match status" value="7"/>
</dbReference>
<feature type="disulfide bond" evidence="5">
    <location>
        <begin position="72"/>
        <end position="99"/>
    </location>
</feature>
<evidence type="ECO:0000259" key="6">
    <source>
        <dbReference type="PROSITE" id="PS50923"/>
    </source>
</evidence>
<dbReference type="PROSITE" id="PS50923">
    <property type="entry name" value="SUSHI"/>
    <property type="match status" value="6"/>
</dbReference>
<evidence type="ECO:0000313" key="8">
    <source>
        <dbReference type="Proteomes" id="UP001054837"/>
    </source>
</evidence>
<organism evidence="7 8">
    <name type="scientific">Caerostris darwini</name>
    <dbReference type="NCBI Taxonomy" id="1538125"/>
    <lineage>
        <taxon>Eukaryota</taxon>
        <taxon>Metazoa</taxon>
        <taxon>Ecdysozoa</taxon>
        <taxon>Arthropoda</taxon>
        <taxon>Chelicerata</taxon>
        <taxon>Arachnida</taxon>
        <taxon>Araneae</taxon>
        <taxon>Araneomorphae</taxon>
        <taxon>Entelegynae</taxon>
        <taxon>Araneoidea</taxon>
        <taxon>Araneidae</taxon>
        <taxon>Caerostris</taxon>
    </lineage>
</organism>
<feature type="disulfide bond" evidence="5">
    <location>
        <begin position="226"/>
        <end position="253"/>
    </location>
</feature>
<dbReference type="Gene3D" id="2.10.70.10">
    <property type="entry name" value="Complement Module, domain 1"/>
    <property type="match status" value="7"/>
</dbReference>